<dbReference type="Proteomes" id="UP000000768">
    <property type="component" value="Chromosome 2"/>
</dbReference>
<evidence type="ECO:0000313" key="3">
    <source>
        <dbReference type="Proteomes" id="UP000000768"/>
    </source>
</evidence>
<name>A0A1W0W1Y6_SORBI</name>
<gene>
    <name evidence="2" type="ORF">SORBI_3002G020950</name>
</gene>
<accession>A0A1W0W1Y6</accession>
<proteinExistence type="predicted"/>
<evidence type="ECO:0000313" key="2">
    <source>
        <dbReference type="EMBL" id="OQU88380.1"/>
    </source>
</evidence>
<dbReference type="EMBL" id="CM000761">
    <property type="protein sequence ID" value="OQU88380.1"/>
    <property type="molecule type" value="Genomic_DNA"/>
</dbReference>
<organism evidence="2 3">
    <name type="scientific">Sorghum bicolor</name>
    <name type="common">Sorghum</name>
    <name type="synonym">Sorghum vulgare</name>
    <dbReference type="NCBI Taxonomy" id="4558"/>
    <lineage>
        <taxon>Eukaryota</taxon>
        <taxon>Viridiplantae</taxon>
        <taxon>Streptophyta</taxon>
        <taxon>Embryophyta</taxon>
        <taxon>Tracheophyta</taxon>
        <taxon>Spermatophyta</taxon>
        <taxon>Magnoliopsida</taxon>
        <taxon>Liliopsida</taxon>
        <taxon>Poales</taxon>
        <taxon>Poaceae</taxon>
        <taxon>PACMAD clade</taxon>
        <taxon>Panicoideae</taxon>
        <taxon>Andropogonodae</taxon>
        <taxon>Andropogoneae</taxon>
        <taxon>Sorghinae</taxon>
        <taxon>Sorghum</taxon>
    </lineage>
</organism>
<dbReference type="AlphaFoldDB" id="A0A1W0W1Y6"/>
<feature type="compositionally biased region" description="Basic residues" evidence="1">
    <location>
        <begin position="10"/>
        <end position="20"/>
    </location>
</feature>
<reference evidence="3" key="2">
    <citation type="journal article" date="2018" name="Plant J.">
        <title>The Sorghum bicolor reference genome: improved assembly, gene annotations, a transcriptome atlas, and signatures of genome organization.</title>
        <authorList>
            <person name="McCormick R.F."/>
            <person name="Truong S.K."/>
            <person name="Sreedasyam A."/>
            <person name="Jenkins J."/>
            <person name="Shu S."/>
            <person name="Sims D."/>
            <person name="Kennedy M."/>
            <person name="Amirebrahimi M."/>
            <person name="Weers B.D."/>
            <person name="McKinley B."/>
            <person name="Mattison A."/>
            <person name="Morishige D.T."/>
            <person name="Grimwood J."/>
            <person name="Schmutz J."/>
            <person name="Mullet J.E."/>
        </authorList>
    </citation>
    <scope>NUCLEOTIDE SEQUENCE [LARGE SCALE GENOMIC DNA]</scope>
    <source>
        <strain evidence="3">cv. BTx623</strain>
    </source>
</reference>
<dbReference type="InParanoid" id="A0A1W0W1Y6"/>
<feature type="region of interest" description="Disordered" evidence="1">
    <location>
        <begin position="1"/>
        <end position="25"/>
    </location>
</feature>
<protein>
    <submittedName>
        <fullName evidence="2">Uncharacterized protein</fullName>
    </submittedName>
</protein>
<sequence>MTARTESQKRQRICKGGRRSRNSDTHQHFAYISLY</sequence>
<evidence type="ECO:0000256" key="1">
    <source>
        <dbReference type="SAM" id="MobiDB-lite"/>
    </source>
</evidence>
<reference evidence="2 3" key="1">
    <citation type="journal article" date="2009" name="Nature">
        <title>The Sorghum bicolor genome and the diversification of grasses.</title>
        <authorList>
            <person name="Paterson A.H."/>
            <person name="Bowers J.E."/>
            <person name="Bruggmann R."/>
            <person name="Dubchak I."/>
            <person name="Grimwood J."/>
            <person name="Gundlach H."/>
            <person name="Haberer G."/>
            <person name="Hellsten U."/>
            <person name="Mitros T."/>
            <person name="Poliakov A."/>
            <person name="Schmutz J."/>
            <person name="Spannagl M."/>
            <person name="Tang H."/>
            <person name="Wang X."/>
            <person name="Wicker T."/>
            <person name="Bharti A.K."/>
            <person name="Chapman J."/>
            <person name="Feltus F.A."/>
            <person name="Gowik U."/>
            <person name="Grigoriev I.V."/>
            <person name="Lyons E."/>
            <person name="Maher C.A."/>
            <person name="Martis M."/>
            <person name="Narechania A."/>
            <person name="Otillar R.P."/>
            <person name="Penning B.W."/>
            <person name="Salamov A.A."/>
            <person name="Wang Y."/>
            <person name="Zhang L."/>
            <person name="Carpita N.C."/>
            <person name="Freeling M."/>
            <person name="Gingle A.R."/>
            <person name="Hash C.T."/>
            <person name="Keller B."/>
            <person name="Klein P."/>
            <person name="Kresovich S."/>
            <person name="McCann M.C."/>
            <person name="Ming R."/>
            <person name="Peterson D.G."/>
            <person name="Mehboob-ur-Rahman"/>
            <person name="Ware D."/>
            <person name="Westhoff P."/>
            <person name="Mayer K.F."/>
            <person name="Messing J."/>
            <person name="Rokhsar D.S."/>
        </authorList>
    </citation>
    <scope>NUCLEOTIDE SEQUENCE [LARGE SCALE GENOMIC DNA]</scope>
    <source>
        <strain evidence="3">cv. BTx623</strain>
    </source>
</reference>
<keyword evidence="3" id="KW-1185">Reference proteome</keyword>
<dbReference type="Gramene" id="OQU88380">
    <property type="protein sequence ID" value="OQU88380"/>
    <property type="gene ID" value="SORBI_3002G020950"/>
</dbReference>